<reference evidence="6 7" key="2">
    <citation type="journal article" date="2016" name="Genome Announc.">
        <title>Complete Genome Sequences of Two Interactive Moderate Thermophiles, Paenibacillus napthalenovorans 32O-Y and Paenibacillus sp. 32O-W.</title>
        <authorList>
            <person name="Butler R.R.III."/>
            <person name="Wang J."/>
            <person name="Stark B.C."/>
            <person name="Pombert J.F."/>
        </authorList>
    </citation>
    <scope>NUCLEOTIDE SEQUENCE [LARGE SCALE GENOMIC DNA]</scope>
    <source>
        <strain evidence="6 7">32O-Y</strain>
    </source>
</reference>
<dbReference type="PANTHER" id="PTHR11496">
    <property type="entry name" value="ALCOHOL DEHYDROGENASE"/>
    <property type="match status" value="1"/>
</dbReference>
<feature type="domain" description="Alcohol dehydrogenase iron-type/glycerol dehydrogenase GldA" evidence="4">
    <location>
        <begin position="9"/>
        <end position="174"/>
    </location>
</feature>
<dbReference type="InterPro" id="IPR056798">
    <property type="entry name" value="ADH_Fe_C"/>
</dbReference>
<gene>
    <name evidence="6" type="ORF">IJ22_22180</name>
</gene>
<dbReference type="RefSeq" id="WP_062408809.1">
    <property type="nucleotide sequence ID" value="NZ_CP013652.1"/>
</dbReference>
<feature type="domain" description="Fe-containing alcohol dehydrogenase-like C-terminal" evidence="5">
    <location>
        <begin position="185"/>
        <end position="383"/>
    </location>
</feature>
<dbReference type="InterPro" id="IPR039697">
    <property type="entry name" value="Alcohol_dehydrogenase_Fe"/>
</dbReference>
<accession>A0A0U2M4L7</accession>
<dbReference type="EMBL" id="CP013652">
    <property type="protein sequence ID" value="ALS22592.1"/>
    <property type="molecule type" value="Genomic_DNA"/>
</dbReference>
<dbReference type="Gene3D" id="1.20.1090.10">
    <property type="entry name" value="Dehydroquinate synthase-like - alpha domain"/>
    <property type="match status" value="1"/>
</dbReference>
<dbReference type="Proteomes" id="UP000061660">
    <property type="component" value="Chromosome"/>
</dbReference>
<dbReference type="Gene3D" id="3.40.50.1970">
    <property type="match status" value="1"/>
</dbReference>
<organism evidence="6 7">
    <name type="scientific">Paenibacillus naphthalenovorans</name>
    <dbReference type="NCBI Taxonomy" id="162209"/>
    <lineage>
        <taxon>Bacteria</taxon>
        <taxon>Bacillati</taxon>
        <taxon>Bacillota</taxon>
        <taxon>Bacilli</taxon>
        <taxon>Bacillales</taxon>
        <taxon>Paenibacillaceae</taxon>
        <taxon>Paenibacillus</taxon>
    </lineage>
</organism>
<dbReference type="CDD" id="cd08551">
    <property type="entry name" value="Fe-ADH"/>
    <property type="match status" value="1"/>
</dbReference>
<dbReference type="FunFam" id="1.20.1090.10:FF:000001">
    <property type="entry name" value="Aldehyde-alcohol dehydrogenase"/>
    <property type="match status" value="1"/>
</dbReference>
<dbReference type="SUPFAM" id="SSF56796">
    <property type="entry name" value="Dehydroquinate synthase-like"/>
    <property type="match status" value="1"/>
</dbReference>
<name>A0A0U2M4L7_9BACL</name>
<proteinExistence type="inferred from homology"/>
<dbReference type="GO" id="GO:0004022">
    <property type="term" value="F:alcohol dehydrogenase (NAD+) activity"/>
    <property type="evidence" value="ECO:0007669"/>
    <property type="project" value="TreeGrafter"/>
</dbReference>
<keyword evidence="7" id="KW-1185">Reference proteome</keyword>
<keyword evidence="2" id="KW-0560">Oxidoreductase</keyword>
<evidence type="ECO:0000256" key="2">
    <source>
        <dbReference type="ARBA" id="ARBA00023002"/>
    </source>
</evidence>
<evidence type="ECO:0000313" key="7">
    <source>
        <dbReference type="Proteomes" id="UP000061660"/>
    </source>
</evidence>
<evidence type="ECO:0000256" key="3">
    <source>
        <dbReference type="ARBA" id="ARBA00023027"/>
    </source>
</evidence>
<dbReference type="InterPro" id="IPR001670">
    <property type="entry name" value="ADH_Fe/GldA"/>
</dbReference>
<dbReference type="PANTHER" id="PTHR11496:SF102">
    <property type="entry name" value="ALCOHOL DEHYDROGENASE 4"/>
    <property type="match status" value="1"/>
</dbReference>
<sequence length="383" mass="41056">MLSVIKNVTEIVWGIGAVEKVSELVAKNKARNVLVITDKGIVNSGVIRAVTHQLSQVTYEVFDEVEPNPSVRTVDKAVEICRRLNADMLIGVGGGSPIDVAKAVGVLHANGGSIVQYEGIDTFSKPITPLLAIPTTSGTGSEVTSFTVITDTERNYKLTVGGVLVAAKWAVVDPQLTVTVPAKITAATGIDALVHAIESYTSLASFHYSEVLALDAMQLISANLRQAVYHGENLRARENMLLASLHAGLAFNNTRLGNAHAISHPLSAFFGIAHGVANGILLPVIMEFNILACPEKFARIAEAMDSSVSGNVLEKSYKSIEIVRQLAKDIGIPSSISELGIDKEAYEKAIPEMAQDAMKSGNIKVNPRLTRLEDVTALYRQIY</sequence>
<reference evidence="7" key="1">
    <citation type="submission" date="2015-12" db="EMBL/GenBank/DDBJ databases">
        <title>Complete genome sequences of two moderately thermophilic Paenibacillus species.</title>
        <authorList>
            <person name="Butler R.III."/>
            <person name="Wang J."/>
            <person name="Stark B.C."/>
            <person name="Pombert J.-F."/>
        </authorList>
    </citation>
    <scope>NUCLEOTIDE SEQUENCE [LARGE SCALE GENOMIC DNA]</scope>
    <source>
        <strain evidence="7">32O-Y</strain>
    </source>
</reference>
<dbReference type="GO" id="GO:0046872">
    <property type="term" value="F:metal ion binding"/>
    <property type="evidence" value="ECO:0007669"/>
    <property type="project" value="InterPro"/>
</dbReference>
<dbReference type="InterPro" id="IPR018211">
    <property type="entry name" value="ADH_Fe_CS"/>
</dbReference>
<keyword evidence="3" id="KW-0520">NAD</keyword>
<dbReference type="KEGG" id="pnp:IJ22_22180"/>
<dbReference type="PROSITE" id="PS00913">
    <property type="entry name" value="ADH_IRON_1"/>
    <property type="match status" value="1"/>
</dbReference>
<dbReference type="PROSITE" id="PS00060">
    <property type="entry name" value="ADH_IRON_2"/>
    <property type="match status" value="1"/>
</dbReference>
<evidence type="ECO:0000259" key="5">
    <source>
        <dbReference type="Pfam" id="PF25137"/>
    </source>
</evidence>
<dbReference type="FunFam" id="3.40.50.1970:FF:000003">
    <property type="entry name" value="Alcohol dehydrogenase, iron-containing"/>
    <property type="match status" value="1"/>
</dbReference>
<dbReference type="AlphaFoldDB" id="A0A0U2M4L7"/>
<evidence type="ECO:0000313" key="6">
    <source>
        <dbReference type="EMBL" id="ALS22592.1"/>
    </source>
</evidence>
<evidence type="ECO:0000259" key="4">
    <source>
        <dbReference type="Pfam" id="PF00465"/>
    </source>
</evidence>
<dbReference type="OrthoDB" id="9815791at2"/>
<dbReference type="Pfam" id="PF00465">
    <property type="entry name" value="Fe-ADH"/>
    <property type="match status" value="1"/>
</dbReference>
<dbReference type="STRING" id="162209.IJ22_22180"/>
<comment type="similarity">
    <text evidence="1">Belongs to the iron-containing alcohol dehydrogenase family.</text>
</comment>
<protein>
    <submittedName>
        <fullName evidence="6">Acetaldehyde dehydrogenase</fullName>
    </submittedName>
</protein>
<evidence type="ECO:0000256" key="1">
    <source>
        <dbReference type="ARBA" id="ARBA00007358"/>
    </source>
</evidence>
<dbReference type="Pfam" id="PF25137">
    <property type="entry name" value="ADH_Fe_C"/>
    <property type="match status" value="1"/>
</dbReference>
<dbReference type="PATRIC" id="fig|162209.4.peg.2361"/>